<gene>
    <name evidence="7" type="ORF">G4B88_000301</name>
</gene>
<dbReference type="Gene3D" id="3.40.50.300">
    <property type="entry name" value="P-loop containing nucleotide triphosphate hydrolases"/>
    <property type="match status" value="1"/>
</dbReference>
<dbReference type="Proteomes" id="UP000583929">
    <property type="component" value="Unassembled WGS sequence"/>
</dbReference>
<reference evidence="7 8" key="1">
    <citation type="journal article" date="2020" name="bioRxiv">
        <title>Sequence and annotation of 42 cannabis genomes reveals extensive copy number variation in cannabinoid synthesis and pathogen resistance genes.</title>
        <authorList>
            <person name="Mckernan K.J."/>
            <person name="Helbert Y."/>
            <person name="Kane L.T."/>
            <person name="Ebling H."/>
            <person name="Zhang L."/>
            <person name="Liu B."/>
            <person name="Eaton Z."/>
            <person name="Mclaughlin S."/>
            <person name="Kingan S."/>
            <person name="Baybayan P."/>
            <person name="Concepcion G."/>
            <person name="Jordan M."/>
            <person name="Riva A."/>
            <person name="Barbazuk W."/>
            <person name="Harkins T."/>
        </authorList>
    </citation>
    <scope>NUCLEOTIDE SEQUENCE [LARGE SCALE GENOMIC DNA]</scope>
    <source>
        <strain evidence="8">cv. Jamaican Lion 4</strain>
        <tissue evidence="7">Leaf</tissue>
    </source>
</reference>
<dbReference type="AlphaFoldDB" id="A0A7J6DWP8"/>
<proteinExistence type="predicted"/>
<dbReference type="InterPro" id="IPR027417">
    <property type="entry name" value="P-loop_NTPase"/>
</dbReference>
<dbReference type="SUPFAM" id="SSF52540">
    <property type="entry name" value="P-loop containing nucleoside triphosphate hydrolases"/>
    <property type="match status" value="1"/>
</dbReference>
<comment type="caution">
    <text evidence="7">The sequence shown here is derived from an EMBL/GenBank/DDBJ whole genome shotgun (WGS) entry which is preliminary data.</text>
</comment>
<evidence type="ECO:0000256" key="3">
    <source>
        <dbReference type="ARBA" id="ARBA00022821"/>
    </source>
</evidence>
<keyword evidence="8" id="KW-1185">Reference proteome</keyword>
<evidence type="ECO:0000313" key="8">
    <source>
        <dbReference type="Proteomes" id="UP000583929"/>
    </source>
</evidence>
<evidence type="ECO:0000259" key="5">
    <source>
        <dbReference type="Pfam" id="PF18052"/>
    </source>
</evidence>
<protein>
    <submittedName>
        <fullName evidence="7">Uncharacterized protein</fullName>
    </submittedName>
</protein>
<dbReference type="EMBL" id="JAATIQ010000612">
    <property type="protein sequence ID" value="KAF4350040.1"/>
    <property type="molecule type" value="Genomic_DNA"/>
</dbReference>
<evidence type="ECO:0000313" key="7">
    <source>
        <dbReference type="EMBL" id="KAF4350040.1"/>
    </source>
</evidence>
<feature type="domain" description="NB-ARC" evidence="4">
    <location>
        <begin position="109"/>
        <end position="284"/>
    </location>
</feature>
<dbReference type="InterPro" id="IPR058922">
    <property type="entry name" value="WHD_DRP"/>
</dbReference>
<dbReference type="GO" id="GO:0043531">
    <property type="term" value="F:ADP binding"/>
    <property type="evidence" value="ECO:0007669"/>
    <property type="project" value="InterPro"/>
</dbReference>
<keyword evidence="2" id="KW-0547">Nucleotide-binding</keyword>
<dbReference type="InterPro" id="IPR002182">
    <property type="entry name" value="NB-ARC"/>
</dbReference>
<name>A0A7J6DWP8_CANSA</name>
<organism evidence="7 8">
    <name type="scientific">Cannabis sativa</name>
    <name type="common">Hemp</name>
    <name type="synonym">Marijuana</name>
    <dbReference type="NCBI Taxonomy" id="3483"/>
    <lineage>
        <taxon>Eukaryota</taxon>
        <taxon>Viridiplantae</taxon>
        <taxon>Streptophyta</taxon>
        <taxon>Embryophyta</taxon>
        <taxon>Tracheophyta</taxon>
        <taxon>Spermatophyta</taxon>
        <taxon>Magnoliopsida</taxon>
        <taxon>eudicotyledons</taxon>
        <taxon>Gunneridae</taxon>
        <taxon>Pentapetalae</taxon>
        <taxon>rosids</taxon>
        <taxon>fabids</taxon>
        <taxon>Rosales</taxon>
        <taxon>Cannabaceae</taxon>
        <taxon>Cannabis</taxon>
    </lineage>
</organism>
<dbReference type="Pfam" id="PF23559">
    <property type="entry name" value="WHD_DRP"/>
    <property type="match status" value="1"/>
</dbReference>
<sequence length="566" mass="65424">MGDAVISFVIRRIGELVLSETKFLYGVEGQVGNAQIKLQCMSAFLEDADAYIRNSDEKILMHWKMLLKPTSSMKSIDKADEASSSYVQKQRQLRQAYSYVEDNHVVGFDKDIQELVALLTEKENPRKHKVISLCGMGGLGKTTLARKVYQHPQVRTHFDCYAWASISQQCNRRDVLEGILFGFTSPTKERREEIKNLSDVELARELHNFQKQNKCLVVLDDIWFKETWDLLKHAFPTTTQGDTHSKILLTTRKNDVALHADQHGYIHEPHFLNEEESWELFQNKYSSTGTDSSNSNVDEKSKEKLALEMLRKCSGLPLAIIVLAGLLSKKHTLYDWELMKENVIRCIGQGDQQHDDDLKYRSVSGVLGLSYSELTSHLKPCFLYLARYAEDVTIRVKWFCHILIAEGFIWLRRGCVETLEDVAYDWLSELVERSMIQVKQMSLKGRISIHDLMRELCLSKAQEENFLHSIDCRNQWEEPIETNITRMKLKLFSLKLEDDPMPTLEKLPKLRVLVIGYETFIGDEMACSRGGFPRLESLQLIFMKNLKEWKVEMSALPRLAYLCIHK</sequence>
<dbReference type="PANTHER" id="PTHR23155">
    <property type="entry name" value="DISEASE RESISTANCE PROTEIN RP"/>
    <property type="match status" value="1"/>
</dbReference>
<dbReference type="Gene3D" id="1.10.8.430">
    <property type="entry name" value="Helical domain of apoptotic protease-activating factors"/>
    <property type="match status" value="1"/>
</dbReference>
<keyword evidence="3" id="KW-0611">Plant defense</keyword>
<dbReference type="InterPro" id="IPR042197">
    <property type="entry name" value="Apaf_helical"/>
</dbReference>
<dbReference type="InterPro" id="IPR044974">
    <property type="entry name" value="Disease_R_plants"/>
</dbReference>
<dbReference type="Gene3D" id="1.10.10.10">
    <property type="entry name" value="Winged helix-like DNA-binding domain superfamily/Winged helix DNA-binding domain"/>
    <property type="match status" value="1"/>
</dbReference>
<dbReference type="InterPro" id="IPR036388">
    <property type="entry name" value="WH-like_DNA-bd_sf"/>
</dbReference>
<dbReference type="Pfam" id="PF00931">
    <property type="entry name" value="NB-ARC"/>
    <property type="match status" value="1"/>
</dbReference>
<dbReference type="Pfam" id="PF18052">
    <property type="entry name" value="Rx_N"/>
    <property type="match status" value="1"/>
</dbReference>
<dbReference type="PRINTS" id="PR00364">
    <property type="entry name" value="DISEASERSIST"/>
</dbReference>
<dbReference type="PANTHER" id="PTHR23155:SF1185">
    <property type="entry name" value="DISEASE RESISTANCE RPP8-LIKE PROTEIN 3-RELATED"/>
    <property type="match status" value="1"/>
</dbReference>
<evidence type="ECO:0000259" key="4">
    <source>
        <dbReference type="Pfam" id="PF00931"/>
    </source>
</evidence>
<keyword evidence="1" id="KW-0677">Repeat</keyword>
<evidence type="ECO:0000256" key="2">
    <source>
        <dbReference type="ARBA" id="ARBA00022741"/>
    </source>
</evidence>
<feature type="domain" description="Disease resistance protein winged helix" evidence="6">
    <location>
        <begin position="389"/>
        <end position="456"/>
    </location>
</feature>
<accession>A0A7J6DWP8</accession>
<dbReference type="FunFam" id="1.10.10.10:FF:000322">
    <property type="entry name" value="Probable disease resistance protein At1g63360"/>
    <property type="match status" value="1"/>
</dbReference>
<evidence type="ECO:0000259" key="6">
    <source>
        <dbReference type="Pfam" id="PF23559"/>
    </source>
</evidence>
<dbReference type="GO" id="GO:0098542">
    <property type="term" value="P:defense response to other organism"/>
    <property type="evidence" value="ECO:0007669"/>
    <property type="project" value="TreeGrafter"/>
</dbReference>
<feature type="domain" description="Disease resistance N-terminal" evidence="5">
    <location>
        <begin position="5"/>
        <end position="63"/>
    </location>
</feature>
<dbReference type="SUPFAM" id="SSF52058">
    <property type="entry name" value="L domain-like"/>
    <property type="match status" value="1"/>
</dbReference>
<evidence type="ECO:0000256" key="1">
    <source>
        <dbReference type="ARBA" id="ARBA00022737"/>
    </source>
</evidence>
<dbReference type="FunFam" id="3.40.50.300:FF:001091">
    <property type="entry name" value="Probable disease resistance protein At1g61300"/>
    <property type="match status" value="1"/>
</dbReference>
<dbReference type="InterPro" id="IPR041118">
    <property type="entry name" value="Rx_N"/>
</dbReference>